<feature type="region of interest" description="Disordered" evidence="1">
    <location>
        <begin position="149"/>
        <end position="179"/>
    </location>
</feature>
<evidence type="ECO:0000313" key="3">
    <source>
        <dbReference type="Proteomes" id="UP000054324"/>
    </source>
</evidence>
<protein>
    <submittedName>
        <fullName evidence="2">Uncharacterized protein</fullName>
    </submittedName>
</protein>
<keyword evidence="3" id="KW-1185">Reference proteome</keyword>
<dbReference type="CTD" id="20318183"/>
<evidence type="ECO:0000256" key="1">
    <source>
        <dbReference type="SAM" id="MobiDB-lite"/>
    </source>
</evidence>
<sequence length="179" mass="20019">MKLAKYTHSHSHSIQLLEKCALTVHNLNINVSERLCSRRVSWSSSWHTISVDIVKVSGDIEQDGQWLERELTDRKVRGSNLTSASRIPLSTLGKGETRMWKGHKHYNHSEMPKPPETHSGNLDICHSGESTPKGEKHWTRVSRLLKPTSSAYPTAVPGSGLRTSVVRGERLTTNPQAHA</sequence>
<evidence type="ECO:0000313" key="2">
    <source>
        <dbReference type="EMBL" id="KER29329.1"/>
    </source>
</evidence>
<dbReference type="AlphaFoldDB" id="A0A075AH37"/>
<dbReference type="GeneID" id="20318183"/>
<dbReference type="Proteomes" id="UP000054324">
    <property type="component" value="Unassembled WGS sequence"/>
</dbReference>
<organism evidence="2 3">
    <name type="scientific">Opisthorchis viverrini</name>
    <name type="common">Southeast Asian liver fluke</name>
    <dbReference type="NCBI Taxonomy" id="6198"/>
    <lineage>
        <taxon>Eukaryota</taxon>
        <taxon>Metazoa</taxon>
        <taxon>Spiralia</taxon>
        <taxon>Lophotrochozoa</taxon>
        <taxon>Platyhelminthes</taxon>
        <taxon>Trematoda</taxon>
        <taxon>Digenea</taxon>
        <taxon>Opisthorchiida</taxon>
        <taxon>Opisthorchiata</taxon>
        <taxon>Opisthorchiidae</taxon>
        <taxon>Opisthorchis</taxon>
    </lineage>
</organism>
<accession>A0A075AH37</accession>
<dbReference type="RefSeq" id="XP_009166879.1">
    <property type="nucleotide sequence ID" value="XM_009168615.1"/>
</dbReference>
<name>A0A075AH37_OPIVI</name>
<reference evidence="2 3" key="1">
    <citation type="submission" date="2013-11" db="EMBL/GenBank/DDBJ databases">
        <title>Opisthorchis viverrini - life in the bile duct.</title>
        <authorList>
            <person name="Young N.D."/>
            <person name="Nagarajan N."/>
            <person name="Lin S.J."/>
            <person name="Korhonen P.K."/>
            <person name="Jex A.R."/>
            <person name="Hall R.S."/>
            <person name="Safavi-Hemami H."/>
            <person name="Kaewkong W."/>
            <person name="Bertrand D."/>
            <person name="Gao S."/>
            <person name="Seet Q."/>
            <person name="Wongkham S."/>
            <person name="Teh B.T."/>
            <person name="Wongkham C."/>
            <person name="Intapan P.M."/>
            <person name="Maleewong W."/>
            <person name="Yang X."/>
            <person name="Hu M."/>
            <person name="Wang Z."/>
            <person name="Hofmann A."/>
            <person name="Sternberg P.W."/>
            <person name="Tan P."/>
            <person name="Wang J."/>
            <person name="Gasser R.B."/>
        </authorList>
    </citation>
    <scope>NUCLEOTIDE SEQUENCE [LARGE SCALE GENOMIC DNA]</scope>
</reference>
<dbReference type="KEGG" id="ovi:T265_03997"/>
<dbReference type="EMBL" id="KL596680">
    <property type="protein sequence ID" value="KER29329.1"/>
    <property type="molecule type" value="Genomic_DNA"/>
</dbReference>
<proteinExistence type="predicted"/>
<gene>
    <name evidence="2" type="ORF">T265_03997</name>
</gene>